<dbReference type="EMBL" id="SPHZ02000007">
    <property type="protein sequence ID" value="KAF0905657.1"/>
    <property type="molecule type" value="Genomic_DNA"/>
</dbReference>
<organism evidence="2 3">
    <name type="scientific">Oryza meyeriana var. granulata</name>
    <dbReference type="NCBI Taxonomy" id="110450"/>
    <lineage>
        <taxon>Eukaryota</taxon>
        <taxon>Viridiplantae</taxon>
        <taxon>Streptophyta</taxon>
        <taxon>Embryophyta</taxon>
        <taxon>Tracheophyta</taxon>
        <taxon>Spermatophyta</taxon>
        <taxon>Magnoliopsida</taxon>
        <taxon>Liliopsida</taxon>
        <taxon>Poales</taxon>
        <taxon>Poaceae</taxon>
        <taxon>BOP clade</taxon>
        <taxon>Oryzoideae</taxon>
        <taxon>Oryzeae</taxon>
        <taxon>Oryzinae</taxon>
        <taxon>Oryza</taxon>
        <taxon>Oryza meyeriana</taxon>
    </lineage>
</organism>
<feature type="compositionally biased region" description="Polar residues" evidence="1">
    <location>
        <begin position="64"/>
        <end position="74"/>
    </location>
</feature>
<evidence type="ECO:0000313" key="2">
    <source>
        <dbReference type="EMBL" id="KAF0905657.1"/>
    </source>
</evidence>
<feature type="region of interest" description="Disordered" evidence="1">
    <location>
        <begin position="1"/>
        <end position="121"/>
    </location>
</feature>
<dbReference type="Proteomes" id="UP000479710">
    <property type="component" value="Unassembled WGS sequence"/>
</dbReference>
<sequence>MAGKKRKSASDKQPKQQRLRLGADADAVADVAKRRRSGASKKHQAEEEAFIPSSLSAKILHKALNQQQEESLANQRPLPLSPRLRPSPSPSPTKTAKRTITKMTSMSSMASTRRATMTAAW</sequence>
<name>A0A6G1D008_9ORYZ</name>
<dbReference type="AlphaFoldDB" id="A0A6G1D008"/>
<comment type="caution">
    <text evidence="2">The sequence shown here is derived from an EMBL/GenBank/DDBJ whole genome shotgun (WGS) entry which is preliminary data.</text>
</comment>
<feature type="compositionally biased region" description="Low complexity" evidence="1">
    <location>
        <begin position="103"/>
        <end position="121"/>
    </location>
</feature>
<feature type="compositionally biased region" description="Basic residues" evidence="1">
    <location>
        <begin position="33"/>
        <end position="42"/>
    </location>
</feature>
<evidence type="ECO:0000256" key="1">
    <source>
        <dbReference type="SAM" id="MobiDB-lite"/>
    </source>
</evidence>
<gene>
    <name evidence="2" type="ORF">E2562_007440</name>
</gene>
<keyword evidence="3" id="KW-1185">Reference proteome</keyword>
<protein>
    <submittedName>
        <fullName evidence="2">Uncharacterized protein</fullName>
    </submittedName>
</protein>
<accession>A0A6G1D008</accession>
<evidence type="ECO:0000313" key="3">
    <source>
        <dbReference type="Proteomes" id="UP000479710"/>
    </source>
</evidence>
<reference evidence="2 3" key="1">
    <citation type="submission" date="2019-11" db="EMBL/GenBank/DDBJ databases">
        <title>Whole genome sequence of Oryza granulata.</title>
        <authorList>
            <person name="Li W."/>
        </authorList>
    </citation>
    <scope>NUCLEOTIDE SEQUENCE [LARGE SCALE GENOMIC DNA]</scope>
    <source>
        <strain evidence="3">cv. Menghai</strain>
        <tissue evidence="2">Leaf</tissue>
    </source>
</reference>
<proteinExistence type="predicted"/>